<dbReference type="GO" id="GO:0009102">
    <property type="term" value="P:biotin biosynthetic process"/>
    <property type="evidence" value="ECO:0007669"/>
    <property type="project" value="UniProtKB-UniPathway"/>
</dbReference>
<sequence>MQRWPKHRLSLFRLLYSRSNRSFSTAKPGIPNPLVLQVWGANTGVGKTVLSTALLRTAEQPSLYLKPVQTGPSLAADALLVSKVAPDARAVTLHSYNQPVSPDLAASLDDIQPPTDASLCEQTAHGLGQFLETINILNNHTRALALVETAGGALSPVPSGALQADAYRSLNLPALLVGDPTLGGISTTLAAYEALRIRGYDVSTIVFFANILQDNVQLENEVSVKRVVEKDGISVFQAPAIPPIDVPLIEYCQTPAVSDFFTNLSEHLYDVQEKRFRNLKHMQERASDIFWYPFTQHTSLGSVTCIDSASGDMLSCYDQTNGLHEMVDGIGSWWTNGVGHGNAEMAKAMGRACGRYGHVMFPEATNAPAFELASSLLSGVGQGWADRVFYSDNGSTAVEVALKMAFRKRARDFPEHTGKPVKIVAIDGGYHGDTLGVMDCATESVYNEQQTPWFESRGVFFEAPTASLVDGVWQVHMPEWTGANYDIILSGRGELMDRNRDVPVYSSKIKERLDTAEASGVEFGALLIEPVLQGAGGMRLIDPAFQRALVAECRARGVPVIFDEVFTGLWRLGSESGAGLLGVQPDVGVFAKLLTGGTVPLAATLASKEVFKAFDGEGKAEALLHGHSYTAHASGCAAGVEAMRQYEGLKGDREYWDLATARELSCADEVEEVVVLGTVLGLKIRGDGEGYGATGAKKVIDRLQQEGVFSRPLGNVVYIMSTPLTDRAWCDEVMKKVHRVLTNGSERTSKRAEA</sequence>
<reference evidence="4" key="1">
    <citation type="journal article" date="2013" name="Proc. Natl. Acad. Sci. U.S.A.">
        <title>Genome structure and metabolic features in the red seaweed Chondrus crispus shed light on evolution of the Archaeplastida.</title>
        <authorList>
            <person name="Collen J."/>
            <person name="Porcel B."/>
            <person name="Carre W."/>
            <person name="Ball S.G."/>
            <person name="Chaparro C."/>
            <person name="Tonon T."/>
            <person name="Barbeyron T."/>
            <person name="Michel G."/>
            <person name="Noel B."/>
            <person name="Valentin K."/>
            <person name="Elias M."/>
            <person name="Artiguenave F."/>
            <person name="Arun A."/>
            <person name="Aury J.M."/>
            <person name="Barbosa-Neto J.F."/>
            <person name="Bothwell J.H."/>
            <person name="Bouget F.Y."/>
            <person name="Brillet L."/>
            <person name="Cabello-Hurtado F."/>
            <person name="Capella-Gutierrez S."/>
            <person name="Charrier B."/>
            <person name="Cladiere L."/>
            <person name="Cock J.M."/>
            <person name="Coelho S.M."/>
            <person name="Colleoni C."/>
            <person name="Czjzek M."/>
            <person name="Da Silva C."/>
            <person name="Delage L."/>
            <person name="Denoeud F."/>
            <person name="Deschamps P."/>
            <person name="Dittami S.M."/>
            <person name="Gabaldon T."/>
            <person name="Gachon C.M."/>
            <person name="Groisillier A."/>
            <person name="Herve C."/>
            <person name="Jabbari K."/>
            <person name="Katinka M."/>
            <person name="Kloareg B."/>
            <person name="Kowalczyk N."/>
            <person name="Labadie K."/>
            <person name="Leblanc C."/>
            <person name="Lopez P.J."/>
            <person name="McLachlan D.H."/>
            <person name="Meslet-Cladiere L."/>
            <person name="Moustafa A."/>
            <person name="Nehr Z."/>
            <person name="Nyvall Collen P."/>
            <person name="Panaud O."/>
            <person name="Partensky F."/>
            <person name="Poulain J."/>
            <person name="Rensing S.A."/>
            <person name="Rousvoal S."/>
            <person name="Samson G."/>
            <person name="Symeonidi A."/>
            <person name="Weissenbach J."/>
            <person name="Zambounis A."/>
            <person name="Wincker P."/>
            <person name="Boyen C."/>
        </authorList>
    </citation>
    <scope>NUCLEOTIDE SEQUENCE [LARGE SCALE GENOMIC DNA]</scope>
    <source>
        <strain evidence="4">cv. Stackhouse</strain>
    </source>
</reference>
<organism evidence="3 4">
    <name type="scientific">Chondrus crispus</name>
    <name type="common">Carrageen Irish moss</name>
    <name type="synonym">Polymorpha crispa</name>
    <dbReference type="NCBI Taxonomy" id="2769"/>
    <lineage>
        <taxon>Eukaryota</taxon>
        <taxon>Rhodophyta</taxon>
        <taxon>Florideophyceae</taxon>
        <taxon>Rhodymeniophycidae</taxon>
        <taxon>Gigartinales</taxon>
        <taxon>Gigartinaceae</taxon>
        <taxon>Chondrus</taxon>
    </lineage>
</organism>
<accession>R7Q5Z5</accession>
<dbReference type="STRING" id="2769.R7Q5Z5"/>
<dbReference type="Gene3D" id="3.40.640.10">
    <property type="entry name" value="Type I PLP-dependent aspartate aminotransferase-like (Major domain)"/>
    <property type="match status" value="1"/>
</dbReference>
<keyword evidence="4" id="KW-1185">Reference proteome</keyword>
<keyword evidence="2" id="KW-0808">Transferase</keyword>
<dbReference type="InterPro" id="IPR005814">
    <property type="entry name" value="Aminotrans_3"/>
</dbReference>
<dbReference type="HAMAP" id="MF_00336">
    <property type="entry name" value="BioD"/>
    <property type="match status" value="1"/>
</dbReference>
<dbReference type="UniPathway" id="UPA00078"/>
<evidence type="ECO:0000313" key="3">
    <source>
        <dbReference type="EMBL" id="CDF33434.1"/>
    </source>
</evidence>
<dbReference type="CDD" id="cd03109">
    <property type="entry name" value="DTBS"/>
    <property type="match status" value="1"/>
</dbReference>
<keyword evidence="1" id="KW-0032">Aminotransferase</keyword>
<dbReference type="InterPro" id="IPR015424">
    <property type="entry name" value="PyrdxlP-dep_Trfase"/>
</dbReference>
<name>R7Q5Z5_CHOCR</name>
<dbReference type="Proteomes" id="UP000012073">
    <property type="component" value="Unassembled WGS sequence"/>
</dbReference>
<dbReference type="PhylomeDB" id="R7Q5Z5"/>
<dbReference type="Pfam" id="PF00202">
    <property type="entry name" value="Aminotran_3"/>
    <property type="match status" value="1"/>
</dbReference>
<dbReference type="OMA" id="KGWASRA"/>
<dbReference type="AlphaFoldDB" id="R7Q5Z5"/>
<dbReference type="PANTHER" id="PTHR42684:SF3">
    <property type="entry name" value="ADENOSYLMETHIONINE-8-AMINO-7-OXONONANOATE AMINOTRANSFERASE"/>
    <property type="match status" value="1"/>
</dbReference>
<dbReference type="Pfam" id="PF13500">
    <property type="entry name" value="AAA_26"/>
    <property type="match status" value="1"/>
</dbReference>
<dbReference type="InterPro" id="IPR015421">
    <property type="entry name" value="PyrdxlP-dep_Trfase_major"/>
</dbReference>
<dbReference type="SUPFAM" id="SSF53383">
    <property type="entry name" value="PLP-dependent transferases"/>
    <property type="match status" value="1"/>
</dbReference>
<dbReference type="KEGG" id="ccp:CHC_T00002287001"/>
<dbReference type="GO" id="GO:0005739">
    <property type="term" value="C:mitochondrion"/>
    <property type="evidence" value="ECO:0007669"/>
    <property type="project" value="TreeGrafter"/>
</dbReference>
<dbReference type="GO" id="GO:0004141">
    <property type="term" value="F:dethiobiotin synthase activity"/>
    <property type="evidence" value="ECO:0007669"/>
    <property type="project" value="InterPro"/>
</dbReference>
<dbReference type="GO" id="GO:0000287">
    <property type="term" value="F:magnesium ion binding"/>
    <property type="evidence" value="ECO:0007669"/>
    <property type="project" value="InterPro"/>
</dbReference>
<dbReference type="SUPFAM" id="SSF52540">
    <property type="entry name" value="P-loop containing nucleoside triphosphate hydrolases"/>
    <property type="match status" value="1"/>
</dbReference>
<dbReference type="GO" id="GO:0030170">
    <property type="term" value="F:pyridoxal phosphate binding"/>
    <property type="evidence" value="ECO:0007669"/>
    <property type="project" value="InterPro"/>
</dbReference>
<dbReference type="Gene3D" id="3.40.50.300">
    <property type="entry name" value="P-loop containing nucleotide triphosphate hydrolases"/>
    <property type="match status" value="1"/>
</dbReference>
<dbReference type="PANTHER" id="PTHR42684">
    <property type="entry name" value="ADENOSYLMETHIONINE-8-AMINO-7-OXONONANOATE AMINOTRANSFERASE"/>
    <property type="match status" value="1"/>
</dbReference>
<dbReference type="GeneID" id="17320952"/>
<protein>
    <submittedName>
        <fullName evidence="3">Uncharacterized protein</fullName>
    </submittedName>
</protein>
<proteinExistence type="inferred from homology"/>
<dbReference type="EMBL" id="HG001645">
    <property type="protein sequence ID" value="CDF33434.1"/>
    <property type="molecule type" value="Genomic_DNA"/>
</dbReference>
<evidence type="ECO:0000256" key="1">
    <source>
        <dbReference type="ARBA" id="ARBA00022576"/>
    </source>
</evidence>
<evidence type="ECO:0000256" key="2">
    <source>
        <dbReference type="ARBA" id="ARBA00022679"/>
    </source>
</evidence>
<dbReference type="RefSeq" id="XP_005713237.1">
    <property type="nucleotide sequence ID" value="XM_005713180.1"/>
</dbReference>
<dbReference type="Gramene" id="CDF33434">
    <property type="protein sequence ID" value="CDF33434"/>
    <property type="gene ID" value="CHC_T00002287001"/>
</dbReference>
<evidence type="ECO:0000313" key="4">
    <source>
        <dbReference type="Proteomes" id="UP000012073"/>
    </source>
</evidence>
<gene>
    <name evidence="3" type="ORF">CHC_T00002287001</name>
</gene>
<dbReference type="OrthoDB" id="425114at2759"/>
<dbReference type="InterPro" id="IPR004472">
    <property type="entry name" value="DTB_synth_BioD"/>
</dbReference>
<dbReference type="GO" id="GO:0004015">
    <property type="term" value="F:adenosylmethionine-8-amino-7-oxononanoate transaminase activity"/>
    <property type="evidence" value="ECO:0007669"/>
    <property type="project" value="TreeGrafter"/>
</dbReference>
<dbReference type="GO" id="GO:0005524">
    <property type="term" value="F:ATP binding"/>
    <property type="evidence" value="ECO:0007669"/>
    <property type="project" value="InterPro"/>
</dbReference>
<dbReference type="InterPro" id="IPR027417">
    <property type="entry name" value="P-loop_NTPase"/>
</dbReference>